<dbReference type="InterPro" id="IPR055210">
    <property type="entry name" value="CtpA/B_N"/>
</dbReference>
<keyword evidence="6" id="KW-0732">Signal</keyword>
<evidence type="ECO:0000256" key="2">
    <source>
        <dbReference type="ARBA" id="ARBA00022670"/>
    </source>
</evidence>
<dbReference type="NCBIfam" id="TIGR00225">
    <property type="entry name" value="prc"/>
    <property type="match status" value="1"/>
</dbReference>
<dbReference type="EMBL" id="MWQO01000021">
    <property type="protein sequence ID" value="THD10782.1"/>
    <property type="molecule type" value="Genomic_DNA"/>
</dbReference>
<dbReference type="GO" id="GO:0004175">
    <property type="term" value="F:endopeptidase activity"/>
    <property type="evidence" value="ECO:0007669"/>
    <property type="project" value="TreeGrafter"/>
</dbReference>
<dbReference type="Pfam" id="PF17820">
    <property type="entry name" value="PDZ_6"/>
    <property type="match status" value="1"/>
</dbReference>
<dbReference type="Pfam" id="PF03572">
    <property type="entry name" value="Peptidase_S41"/>
    <property type="match status" value="1"/>
</dbReference>
<dbReference type="FunFam" id="2.30.42.10:FF:000063">
    <property type="entry name" value="Peptidase, S41 family"/>
    <property type="match status" value="1"/>
</dbReference>
<proteinExistence type="inferred from homology"/>
<comment type="similarity">
    <text evidence="1 5">Belongs to the peptidase S41A family.</text>
</comment>
<dbReference type="InterPro" id="IPR041489">
    <property type="entry name" value="PDZ_6"/>
</dbReference>
<dbReference type="Pfam" id="PF22694">
    <property type="entry name" value="CtpB_N-like"/>
    <property type="match status" value="1"/>
</dbReference>
<dbReference type="PROSITE" id="PS50106">
    <property type="entry name" value="PDZ"/>
    <property type="match status" value="1"/>
</dbReference>
<dbReference type="InterPro" id="IPR004447">
    <property type="entry name" value="Peptidase_S41A"/>
</dbReference>
<evidence type="ECO:0000313" key="8">
    <source>
        <dbReference type="EMBL" id="THD10782.1"/>
    </source>
</evidence>
<organism evidence="8 9">
    <name type="scientific">Metallibacterium scheffleri</name>
    <dbReference type="NCBI Taxonomy" id="993689"/>
    <lineage>
        <taxon>Bacteria</taxon>
        <taxon>Pseudomonadati</taxon>
        <taxon>Pseudomonadota</taxon>
        <taxon>Gammaproteobacteria</taxon>
        <taxon>Lysobacterales</taxon>
        <taxon>Rhodanobacteraceae</taxon>
        <taxon>Metallibacterium</taxon>
    </lineage>
</organism>
<keyword evidence="3 5" id="KW-0378">Hydrolase</keyword>
<evidence type="ECO:0000256" key="6">
    <source>
        <dbReference type="SAM" id="SignalP"/>
    </source>
</evidence>
<feature type="signal peptide" evidence="6">
    <location>
        <begin position="1"/>
        <end position="21"/>
    </location>
</feature>
<feature type="domain" description="PDZ" evidence="7">
    <location>
        <begin position="97"/>
        <end position="171"/>
    </location>
</feature>
<dbReference type="InterPro" id="IPR001478">
    <property type="entry name" value="PDZ"/>
</dbReference>
<dbReference type="GO" id="GO:0007165">
    <property type="term" value="P:signal transduction"/>
    <property type="evidence" value="ECO:0007669"/>
    <property type="project" value="TreeGrafter"/>
</dbReference>
<dbReference type="CDD" id="cd07560">
    <property type="entry name" value="Peptidase_S41_CPP"/>
    <property type="match status" value="1"/>
</dbReference>
<feature type="chain" id="PRO_5020778317" evidence="6">
    <location>
        <begin position="22"/>
        <end position="444"/>
    </location>
</feature>
<evidence type="ECO:0000256" key="3">
    <source>
        <dbReference type="ARBA" id="ARBA00022801"/>
    </source>
</evidence>
<dbReference type="Proteomes" id="UP000307749">
    <property type="component" value="Unassembled WGS sequence"/>
</dbReference>
<dbReference type="PANTHER" id="PTHR32060">
    <property type="entry name" value="TAIL-SPECIFIC PROTEASE"/>
    <property type="match status" value="1"/>
</dbReference>
<dbReference type="GO" id="GO:0008236">
    <property type="term" value="F:serine-type peptidase activity"/>
    <property type="evidence" value="ECO:0007669"/>
    <property type="project" value="UniProtKB-KW"/>
</dbReference>
<dbReference type="RefSeq" id="WP_081125931.1">
    <property type="nucleotide sequence ID" value="NZ_MWQO01000021.1"/>
</dbReference>
<gene>
    <name evidence="8" type="ORF">B1806_06620</name>
</gene>
<evidence type="ECO:0000313" key="9">
    <source>
        <dbReference type="Proteomes" id="UP000307749"/>
    </source>
</evidence>
<dbReference type="InterPro" id="IPR036034">
    <property type="entry name" value="PDZ_sf"/>
</dbReference>
<comment type="caution">
    <text evidence="8">The sequence shown here is derived from an EMBL/GenBank/DDBJ whole genome shotgun (WGS) entry which is preliminary data.</text>
</comment>
<keyword evidence="9" id="KW-1185">Reference proteome</keyword>
<dbReference type="STRING" id="993689.GCA_002077135_00500"/>
<dbReference type="Gene3D" id="2.30.42.10">
    <property type="match status" value="1"/>
</dbReference>
<dbReference type="FunFam" id="3.90.226.10:FF:000029">
    <property type="entry name" value="Peptidase, S41 family"/>
    <property type="match status" value="1"/>
</dbReference>
<dbReference type="SMART" id="SM00245">
    <property type="entry name" value="TSPc"/>
    <property type="match status" value="1"/>
</dbReference>
<dbReference type="GO" id="GO:0006508">
    <property type="term" value="P:proteolysis"/>
    <property type="evidence" value="ECO:0007669"/>
    <property type="project" value="UniProtKB-KW"/>
</dbReference>
<keyword evidence="2 5" id="KW-0645">Protease</keyword>
<dbReference type="SMART" id="SM00228">
    <property type="entry name" value="PDZ"/>
    <property type="match status" value="1"/>
</dbReference>
<name>A0A4S3KP80_9GAMM</name>
<reference evidence="8 9" key="1">
    <citation type="submission" date="2017-02" db="EMBL/GenBank/DDBJ databases">
        <title>Whole genome sequencing of Metallibacterium scheffleri DSM 24874 (T).</title>
        <authorList>
            <person name="Kumar S."/>
            <person name="Patil P."/>
            <person name="Patil P.B."/>
        </authorList>
    </citation>
    <scope>NUCLEOTIDE SEQUENCE [LARGE SCALE GENOMIC DNA]</scope>
    <source>
        <strain evidence="8 9">DSM 24874</strain>
    </source>
</reference>
<dbReference type="Gene3D" id="3.90.226.10">
    <property type="entry name" value="2-enoyl-CoA Hydratase, Chain A, domain 1"/>
    <property type="match status" value="1"/>
</dbReference>
<dbReference type="Gene3D" id="3.30.750.44">
    <property type="match status" value="1"/>
</dbReference>
<evidence type="ECO:0000256" key="5">
    <source>
        <dbReference type="RuleBase" id="RU004404"/>
    </source>
</evidence>
<dbReference type="SUPFAM" id="SSF50156">
    <property type="entry name" value="PDZ domain-like"/>
    <property type="match status" value="1"/>
</dbReference>
<dbReference type="AlphaFoldDB" id="A0A4S3KP80"/>
<dbReference type="InterPro" id="IPR029045">
    <property type="entry name" value="ClpP/crotonase-like_dom_sf"/>
</dbReference>
<protein>
    <submittedName>
        <fullName evidence="8">Peptidase S41</fullName>
    </submittedName>
</protein>
<evidence type="ECO:0000259" key="7">
    <source>
        <dbReference type="PROSITE" id="PS50106"/>
    </source>
</evidence>
<dbReference type="PANTHER" id="PTHR32060:SF30">
    <property type="entry name" value="CARBOXY-TERMINAL PROCESSING PROTEASE CTPA"/>
    <property type="match status" value="1"/>
</dbReference>
<dbReference type="SUPFAM" id="SSF52096">
    <property type="entry name" value="ClpP/crotonase"/>
    <property type="match status" value="1"/>
</dbReference>
<dbReference type="OrthoDB" id="9812068at2"/>
<evidence type="ECO:0000256" key="4">
    <source>
        <dbReference type="ARBA" id="ARBA00022825"/>
    </source>
</evidence>
<accession>A0A4S3KP80</accession>
<sequence length="444" mass="45999">MRRLPIVFACMLSGVCATAGAAVPALAGSVAPAVASSLPSAHAGPDLKDIAIFTRTFEIIKQAYVEPVSDHALMQSALRGMLSGLDPHSEFLDARALRQFDEDTSGEYAGLGIEVAEVKGTLRIIAPIDGTPAQKAGIRAGDIILGIDGKAIDPDALDAALDALRGKPGSVITLTILHAGASQPINLRLVREFIQVPSVRSRLLVPGFAYLRISQFQADTASELQRQLDALQRKDGPLKGAVLDLRSNPGGLVTAAVAVADDFLDSGVIVSTRGRLPQSDTIFRATPGDLLHGAPLVVLIDGGTASAAEIVAGALKDNHRAVLMGRRSFGKGSVQSVLPLPDGAAIKLTTARYYTPDGDSIQARGISPDIELADNLRVSVSKAPELSSREADLLGHLGGSGNVAASSGGTGTLAAEDWWLDQALHVLQALVATRARPAAAASAP</sequence>
<evidence type="ECO:0000256" key="1">
    <source>
        <dbReference type="ARBA" id="ARBA00009179"/>
    </source>
</evidence>
<keyword evidence="4 5" id="KW-0720">Serine protease</keyword>
<dbReference type="CDD" id="cd06782">
    <property type="entry name" value="cpPDZ_CPP-like"/>
    <property type="match status" value="1"/>
</dbReference>
<dbReference type="GO" id="GO:0030288">
    <property type="term" value="C:outer membrane-bounded periplasmic space"/>
    <property type="evidence" value="ECO:0007669"/>
    <property type="project" value="TreeGrafter"/>
</dbReference>
<dbReference type="InterPro" id="IPR005151">
    <property type="entry name" value="Tail-specific_protease"/>
</dbReference>